<dbReference type="PROSITE" id="PS51450">
    <property type="entry name" value="LRR"/>
    <property type="match status" value="3"/>
</dbReference>
<dbReference type="RefSeq" id="XP_019647771.1">
    <property type="nucleotide sequence ID" value="XM_019792212.1"/>
</dbReference>
<evidence type="ECO:0000256" key="2">
    <source>
        <dbReference type="ARBA" id="ARBA00022729"/>
    </source>
</evidence>
<accession>A0A6P5AZY4</accession>
<keyword evidence="5" id="KW-1133">Transmembrane helix</keyword>
<sequence>MKRLLVLLLIILRETGPTSSQQPTCHSSCPLSFCNCRDVGLNGVPQFLPTNITYLTLYGNEITTLREYEFSRYRSLLTLHLGYNQISSISNNAFYGLTILRDLRLFGNRLTSVLAYMFEGLDNLEILNLHHNGMNSIEAGTFNSTPKLQTLDLRHNRISTIAPDTFANLPQFSSLDLSNNMIYTFPVALLSNLSMLSNLDMEDNEMETLPPEAYGILASVSITNLGSNPWQCDCRMLPFKQRMTGSHLFEFQITCAGPASLQGKSLLHDVNAEDLICEQTTVTVSPSPSTSSPVVHPGASTSIQTPSTTLTTHSTTALSTVSPSSSSDTGEKSTSTVSTSSPTPRAHTTSGLSTVSTSPSFDQPGMSIKPSSTQTASTTHLADSTPVLSTVSTSSSDSPESPRSPTTPEYPVPAGTHVPPQLTDGNAGPPLVFISMPVYLSGLLSAAVVTLLICSILITVKYLCKRRTRKTLSGQDSDACFTNTNLPALDAVTSDGQIQKSGQRYLVPSPSPPSAMSKIQRGQGRNTVAALQQAETPHKGMMMHSYPSQRSQPGQRQNLYRAEKGYQVPCPLPPSGSAAGTLDDHKNESVAALGADANHYEPLRKH</sequence>
<evidence type="ECO:0000313" key="8">
    <source>
        <dbReference type="Proteomes" id="UP000515135"/>
    </source>
</evidence>
<dbReference type="Pfam" id="PF01463">
    <property type="entry name" value="LRRCT"/>
    <property type="match status" value="1"/>
</dbReference>
<dbReference type="OrthoDB" id="676979at2759"/>
<dbReference type="AlphaFoldDB" id="A0A6P5AZY4"/>
<dbReference type="SUPFAM" id="SSF52058">
    <property type="entry name" value="L domain-like"/>
    <property type="match status" value="1"/>
</dbReference>
<evidence type="ECO:0000256" key="4">
    <source>
        <dbReference type="SAM" id="MobiDB-lite"/>
    </source>
</evidence>
<feature type="domain" description="LRRCT" evidence="7">
    <location>
        <begin position="228"/>
        <end position="278"/>
    </location>
</feature>
<dbReference type="Gene3D" id="3.80.10.10">
    <property type="entry name" value="Ribonuclease Inhibitor"/>
    <property type="match status" value="2"/>
</dbReference>
<dbReference type="SMART" id="SM00082">
    <property type="entry name" value="LRRCT"/>
    <property type="match status" value="1"/>
</dbReference>
<gene>
    <name evidence="9" type="primary">LOC109488062</name>
</gene>
<name>A0A6P5AZY4_BRABE</name>
<dbReference type="KEGG" id="bbel:109488062"/>
<dbReference type="FunFam" id="3.80.10.10:FF:000169">
    <property type="entry name" value="TLR4 interactor with leucine rich repeats"/>
    <property type="match status" value="1"/>
</dbReference>
<evidence type="ECO:0000259" key="7">
    <source>
        <dbReference type="SMART" id="SM00082"/>
    </source>
</evidence>
<dbReference type="Proteomes" id="UP000515135">
    <property type="component" value="Unplaced"/>
</dbReference>
<dbReference type="PANTHER" id="PTHR24366">
    <property type="entry name" value="IG(IMMUNOGLOBULIN) AND LRR(LEUCINE RICH REPEAT) DOMAINS"/>
    <property type="match status" value="1"/>
</dbReference>
<dbReference type="InterPro" id="IPR000483">
    <property type="entry name" value="Cys-rich_flank_reg_C"/>
</dbReference>
<feature type="transmembrane region" description="Helical" evidence="5">
    <location>
        <begin position="438"/>
        <end position="460"/>
    </location>
</feature>
<feature type="compositionally biased region" description="Low complexity" evidence="4">
    <location>
        <begin position="383"/>
        <end position="409"/>
    </location>
</feature>
<keyword evidence="8" id="KW-1185">Reference proteome</keyword>
<dbReference type="GeneID" id="109488062"/>
<reference evidence="9" key="1">
    <citation type="submission" date="2025-08" db="UniProtKB">
        <authorList>
            <consortium name="RefSeq"/>
        </authorList>
    </citation>
    <scope>IDENTIFICATION</scope>
    <source>
        <tissue evidence="9">Gonad</tissue>
    </source>
</reference>
<feature type="signal peptide" evidence="6">
    <location>
        <begin position="1"/>
        <end position="20"/>
    </location>
</feature>
<dbReference type="InterPro" id="IPR001611">
    <property type="entry name" value="Leu-rich_rpt"/>
</dbReference>
<evidence type="ECO:0000256" key="1">
    <source>
        <dbReference type="ARBA" id="ARBA00022614"/>
    </source>
</evidence>
<protein>
    <submittedName>
        <fullName evidence="9">SLIT and NTRK-like protein 1</fullName>
    </submittedName>
</protein>
<dbReference type="InterPro" id="IPR032675">
    <property type="entry name" value="LRR_dom_sf"/>
</dbReference>
<keyword evidence="3" id="KW-0677">Repeat</keyword>
<feature type="compositionally biased region" description="Low complexity" evidence="4">
    <location>
        <begin position="281"/>
        <end position="344"/>
    </location>
</feature>
<evidence type="ECO:0000256" key="6">
    <source>
        <dbReference type="SAM" id="SignalP"/>
    </source>
</evidence>
<dbReference type="InterPro" id="IPR003591">
    <property type="entry name" value="Leu-rich_rpt_typical-subtyp"/>
</dbReference>
<feature type="region of interest" description="Disordered" evidence="4">
    <location>
        <begin position="566"/>
        <end position="606"/>
    </location>
</feature>
<dbReference type="SMART" id="SM00369">
    <property type="entry name" value="LRR_TYP"/>
    <property type="match status" value="7"/>
</dbReference>
<evidence type="ECO:0000313" key="9">
    <source>
        <dbReference type="RefSeq" id="XP_019647771.1"/>
    </source>
</evidence>
<proteinExistence type="predicted"/>
<keyword evidence="5" id="KW-0812">Transmembrane</keyword>
<feature type="compositionally biased region" description="Polar residues" evidence="4">
    <location>
        <begin position="369"/>
        <end position="382"/>
    </location>
</feature>
<organism evidence="8 9">
    <name type="scientific">Branchiostoma belcheri</name>
    <name type="common">Amphioxus</name>
    <dbReference type="NCBI Taxonomy" id="7741"/>
    <lineage>
        <taxon>Eukaryota</taxon>
        <taxon>Metazoa</taxon>
        <taxon>Chordata</taxon>
        <taxon>Cephalochordata</taxon>
        <taxon>Leptocardii</taxon>
        <taxon>Amphioxiformes</taxon>
        <taxon>Branchiostomatidae</taxon>
        <taxon>Branchiostoma</taxon>
    </lineage>
</organism>
<feature type="compositionally biased region" description="Polar residues" evidence="4">
    <location>
        <begin position="346"/>
        <end position="361"/>
    </location>
</feature>
<dbReference type="Pfam" id="PF13855">
    <property type="entry name" value="LRR_8"/>
    <property type="match status" value="2"/>
</dbReference>
<feature type="region of interest" description="Disordered" evidence="4">
    <location>
        <begin position="281"/>
        <end position="423"/>
    </location>
</feature>
<evidence type="ECO:0000256" key="3">
    <source>
        <dbReference type="ARBA" id="ARBA00022737"/>
    </source>
</evidence>
<keyword evidence="2 6" id="KW-0732">Signal</keyword>
<keyword evidence="5" id="KW-0472">Membrane</keyword>
<dbReference type="PANTHER" id="PTHR24366:SF170">
    <property type="entry name" value="RE50361P"/>
    <property type="match status" value="1"/>
</dbReference>
<feature type="chain" id="PRO_5027672478" evidence="6">
    <location>
        <begin position="21"/>
        <end position="606"/>
    </location>
</feature>
<feature type="region of interest" description="Disordered" evidence="4">
    <location>
        <begin position="503"/>
        <end position="523"/>
    </location>
</feature>
<evidence type="ECO:0000256" key="5">
    <source>
        <dbReference type="SAM" id="Phobius"/>
    </source>
</evidence>
<keyword evidence="1" id="KW-0433">Leucine-rich repeat</keyword>